<reference evidence="1" key="1">
    <citation type="submission" date="2021-01" db="EMBL/GenBank/DDBJ databases">
        <authorList>
            <person name="Corre E."/>
            <person name="Pelletier E."/>
            <person name="Niang G."/>
            <person name="Scheremetjew M."/>
            <person name="Finn R."/>
            <person name="Kale V."/>
            <person name="Holt S."/>
            <person name="Cochrane G."/>
            <person name="Meng A."/>
            <person name="Brown T."/>
            <person name="Cohen L."/>
        </authorList>
    </citation>
    <scope>NUCLEOTIDE SEQUENCE</scope>
    <source>
        <strain evidence="1">RCC3387</strain>
    </source>
</reference>
<organism evidence="1">
    <name type="scientific">Zooxanthella nutricula</name>
    <dbReference type="NCBI Taxonomy" id="1333877"/>
    <lineage>
        <taxon>Eukaryota</taxon>
        <taxon>Sar</taxon>
        <taxon>Alveolata</taxon>
        <taxon>Dinophyceae</taxon>
        <taxon>Peridiniales</taxon>
        <taxon>Peridiniales incertae sedis</taxon>
        <taxon>Zooxanthella</taxon>
    </lineage>
</organism>
<proteinExistence type="predicted"/>
<dbReference type="EMBL" id="HBGW01073501">
    <property type="protein sequence ID" value="CAD9624265.1"/>
    <property type="molecule type" value="Transcribed_RNA"/>
</dbReference>
<protein>
    <submittedName>
        <fullName evidence="1">Uncharacterized protein</fullName>
    </submittedName>
</protein>
<gene>
    <name evidence="1" type="ORF">BRAN1462_LOCUS46863</name>
</gene>
<sequence>MQPDRVPQNRLAGPGAVAPVVEAHLVQAPSGSVEVLLTCVGGATAEAVFGCDATLGDVASRAVEQFRVLGGLVHLIVQGVAVRPLEAARLLAACVRQAQGSDDA</sequence>
<name>A0A7S2PX10_9DINO</name>
<evidence type="ECO:0000313" key="1">
    <source>
        <dbReference type="EMBL" id="CAD9624265.1"/>
    </source>
</evidence>
<dbReference type="AlphaFoldDB" id="A0A7S2PX10"/>
<accession>A0A7S2PX10</accession>